<proteinExistence type="predicted"/>
<feature type="region of interest" description="Disordered" evidence="1">
    <location>
        <begin position="111"/>
        <end position="142"/>
    </location>
</feature>
<dbReference type="EMBL" id="JANPWB010000015">
    <property type="protein sequence ID" value="KAJ1091428.1"/>
    <property type="molecule type" value="Genomic_DNA"/>
</dbReference>
<gene>
    <name evidence="2" type="ORF">NDU88_004554</name>
</gene>
<evidence type="ECO:0000256" key="1">
    <source>
        <dbReference type="SAM" id="MobiDB-lite"/>
    </source>
</evidence>
<reference evidence="2" key="1">
    <citation type="journal article" date="2022" name="bioRxiv">
        <title>Sequencing and chromosome-scale assembly of the giantPleurodeles waltlgenome.</title>
        <authorList>
            <person name="Brown T."/>
            <person name="Elewa A."/>
            <person name="Iarovenko S."/>
            <person name="Subramanian E."/>
            <person name="Araus A.J."/>
            <person name="Petzold A."/>
            <person name="Susuki M."/>
            <person name="Suzuki K.-i.T."/>
            <person name="Hayashi T."/>
            <person name="Toyoda A."/>
            <person name="Oliveira C."/>
            <person name="Osipova E."/>
            <person name="Leigh N.D."/>
            <person name="Simon A."/>
            <person name="Yun M.H."/>
        </authorList>
    </citation>
    <scope>NUCLEOTIDE SEQUENCE</scope>
    <source>
        <strain evidence="2">20211129_DDA</strain>
        <tissue evidence="2">Liver</tissue>
    </source>
</reference>
<organism evidence="2 3">
    <name type="scientific">Pleurodeles waltl</name>
    <name type="common">Iberian ribbed newt</name>
    <dbReference type="NCBI Taxonomy" id="8319"/>
    <lineage>
        <taxon>Eukaryota</taxon>
        <taxon>Metazoa</taxon>
        <taxon>Chordata</taxon>
        <taxon>Craniata</taxon>
        <taxon>Vertebrata</taxon>
        <taxon>Euteleostomi</taxon>
        <taxon>Amphibia</taxon>
        <taxon>Batrachia</taxon>
        <taxon>Caudata</taxon>
        <taxon>Salamandroidea</taxon>
        <taxon>Salamandridae</taxon>
        <taxon>Pleurodelinae</taxon>
        <taxon>Pleurodeles</taxon>
    </lineage>
</organism>
<sequence length="142" mass="14994">MASALCFHPPGRIALLSRHLHGVTRPAQRSVLFFSMGVLPSASPTGPTPCRCSSGQWGGRAHVAQPPHLQDSPSVVRPGGAADSRLTRWEHLPFCVRGVPHDRPPLVSWGGAPGVPRQRLGPPPRPLKVSPLHLGGPVMGAS</sequence>
<dbReference type="Proteomes" id="UP001066276">
    <property type="component" value="Chromosome 11"/>
</dbReference>
<keyword evidence="3" id="KW-1185">Reference proteome</keyword>
<comment type="caution">
    <text evidence="2">The sequence shown here is derived from an EMBL/GenBank/DDBJ whole genome shotgun (WGS) entry which is preliminary data.</text>
</comment>
<protein>
    <submittedName>
        <fullName evidence="2">Uncharacterized protein</fullName>
    </submittedName>
</protein>
<accession>A0AAV7LPM3</accession>
<dbReference type="AlphaFoldDB" id="A0AAV7LPM3"/>
<evidence type="ECO:0000313" key="3">
    <source>
        <dbReference type="Proteomes" id="UP001066276"/>
    </source>
</evidence>
<feature type="region of interest" description="Disordered" evidence="1">
    <location>
        <begin position="44"/>
        <end position="81"/>
    </location>
</feature>
<evidence type="ECO:0000313" key="2">
    <source>
        <dbReference type="EMBL" id="KAJ1091428.1"/>
    </source>
</evidence>
<name>A0AAV7LPM3_PLEWA</name>